<dbReference type="Gene3D" id="2.90.10.30">
    <property type="match status" value="1"/>
</dbReference>
<dbReference type="SUPFAM" id="SSF51110">
    <property type="entry name" value="alpha-D-mannose-specific plant lectins"/>
    <property type="match status" value="3"/>
</dbReference>
<dbReference type="InterPro" id="IPR036426">
    <property type="entry name" value="Bulb-type_lectin_dom_sf"/>
</dbReference>
<dbReference type="Gene3D" id="2.90.10.10">
    <property type="entry name" value="Bulb-type lectin domain"/>
    <property type="match status" value="1"/>
</dbReference>
<dbReference type="RefSeq" id="WP_379578955.1">
    <property type="nucleotide sequence ID" value="NZ_JBHUFV010000061.1"/>
</dbReference>
<sequence length="253" mass="28078">MAERTRVLKSGESMNPGDRILSRKTAQGWREFKLEYQTDGNLVLYDQGTLPSDKNGRPLWATDHWIPGGRLTMERNRSLGIRNAAGAVWPEPAFRHPEGSCLVLHDDGNLVIYGPDGRPVWSPCTGTEIRQASYNRIRSFESIEQGFPIRSPNGQHSLELTDKGVLTLFSGATPRRRARMSSPERGSVCLLQPEGTLVVYRAARDRRRHLVSFRSATAGVPGAELVLRDDGNAVLLDPSGTVIWDSDSTFLPL</sequence>
<comment type="caution">
    <text evidence="2">The sequence shown here is derived from an EMBL/GenBank/DDBJ whole genome shotgun (WGS) entry which is preliminary data.</text>
</comment>
<evidence type="ECO:0000313" key="3">
    <source>
        <dbReference type="Proteomes" id="UP001597368"/>
    </source>
</evidence>
<organism evidence="2 3">
    <name type="scientific">Nonomuraea mangrovi</name>
    <dbReference type="NCBI Taxonomy" id="2316207"/>
    <lineage>
        <taxon>Bacteria</taxon>
        <taxon>Bacillati</taxon>
        <taxon>Actinomycetota</taxon>
        <taxon>Actinomycetes</taxon>
        <taxon>Streptosporangiales</taxon>
        <taxon>Streptosporangiaceae</taxon>
        <taxon>Nonomuraea</taxon>
    </lineage>
</organism>
<gene>
    <name evidence="2" type="ORF">ACFSKW_39705</name>
</gene>
<dbReference type="PROSITE" id="PS50927">
    <property type="entry name" value="BULB_LECTIN"/>
    <property type="match status" value="1"/>
</dbReference>
<dbReference type="EMBL" id="JBHUFV010000061">
    <property type="protein sequence ID" value="MFD1937612.1"/>
    <property type="molecule type" value="Genomic_DNA"/>
</dbReference>
<protein>
    <recommendedName>
        <fullName evidence="1">Bulb-type lectin domain-containing protein</fullName>
    </recommendedName>
</protein>
<feature type="domain" description="Bulb-type lectin" evidence="1">
    <location>
        <begin position="5"/>
        <end position="125"/>
    </location>
</feature>
<dbReference type="SMART" id="SM00108">
    <property type="entry name" value="B_lectin"/>
    <property type="match status" value="2"/>
</dbReference>
<reference evidence="3" key="1">
    <citation type="journal article" date="2019" name="Int. J. Syst. Evol. Microbiol.">
        <title>The Global Catalogue of Microorganisms (GCM) 10K type strain sequencing project: providing services to taxonomists for standard genome sequencing and annotation.</title>
        <authorList>
            <consortium name="The Broad Institute Genomics Platform"/>
            <consortium name="The Broad Institute Genome Sequencing Center for Infectious Disease"/>
            <person name="Wu L."/>
            <person name="Ma J."/>
        </authorList>
    </citation>
    <scope>NUCLEOTIDE SEQUENCE [LARGE SCALE GENOMIC DNA]</scope>
    <source>
        <strain evidence="3">ICMP 6774ER</strain>
    </source>
</reference>
<evidence type="ECO:0000259" key="1">
    <source>
        <dbReference type="PROSITE" id="PS50927"/>
    </source>
</evidence>
<evidence type="ECO:0000313" key="2">
    <source>
        <dbReference type="EMBL" id="MFD1937612.1"/>
    </source>
</evidence>
<dbReference type="Proteomes" id="UP001597368">
    <property type="component" value="Unassembled WGS sequence"/>
</dbReference>
<proteinExistence type="predicted"/>
<keyword evidence="3" id="KW-1185">Reference proteome</keyword>
<name>A0ABW4T8B4_9ACTN</name>
<dbReference type="InterPro" id="IPR001480">
    <property type="entry name" value="Bulb-type_lectin_dom"/>
</dbReference>
<accession>A0ABW4T8B4</accession>